<dbReference type="EMBL" id="JAVFWL010000005">
    <property type="protein sequence ID" value="KAK6756957.1"/>
    <property type="molecule type" value="Genomic_DNA"/>
</dbReference>
<accession>A0ABR1E2M6</accession>
<comment type="caution">
    <text evidence="2">The sequence shown here is derived from an EMBL/GenBank/DDBJ whole genome shotgun (WGS) entry which is preliminary data.</text>
</comment>
<evidence type="ECO:0000256" key="1">
    <source>
        <dbReference type="SAM" id="MobiDB-lite"/>
    </source>
</evidence>
<reference evidence="2 3" key="1">
    <citation type="submission" date="2023-08" db="EMBL/GenBank/DDBJ databases">
        <title>A Necator americanus chromosomal reference genome.</title>
        <authorList>
            <person name="Ilik V."/>
            <person name="Petrzelkova K.J."/>
            <person name="Pardy F."/>
            <person name="Fuh T."/>
            <person name="Niatou-Singa F.S."/>
            <person name="Gouil Q."/>
            <person name="Baker L."/>
            <person name="Ritchie M.E."/>
            <person name="Jex A.R."/>
            <person name="Gazzola D."/>
            <person name="Li H."/>
            <person name="Toshio Fujiwara R."/>
            <person name="Zhan B."/>
            <person name="Aroian R.V."/>
            <person name="Pafco B."/>
            <person name="Schwarz E.M."/>
        </authorList>
    </citation>
    <scope>NUCLEOTIDE SEQUENCE [LARGE SCALE GENOMIC DNA]</scope>
    <source>
        <strain evidence="2 3">Aroian</strain>
        <tissue evidence="2">Whole animal</tissue>
    </source>
</reference>
<dbReference type="Proteomes" id="UP001303046">
    <property type="component" value="Unassembled WGS sequence"/>
</dbReference>
<feature type="compositionally biased region" description="Basic and acidic residues" evidence="1">
    <location>
        <begin position="70"/>
        <end position="93"/>
    </location>
</feature>
<keyword evidence="3" id="KW-1185">Reference proteome</keyword>
<name>A0ABR1E2M6_NECAM</name>
<evidence type="ECO:0000313" key="3">
    <source>
        <dbReference type="Proteomes" id="UP001303046"/>
    </source>
</evidence>
<feature type="compositionally biased region" description="Basic residues" evidence="1">
    <location>
        <begin position="58"/>
        <end position="69"/>
    </location>
</feature>
<protein>
    <submittedName>
        <fullName evidence="2">Uncharacterized protein</fullName>
    </submittedName>
</protein>
<proteinExistence type="predicted"/>
<sequence length="93" mass="10815">MSEVPQGELQRGHKMPKEKRVMLLLSRMFPSRSCMSHAGTNERSPGPGGRIAPERRGRMNKISRRRRKLERFESPRDRTSHDVLEDFKGRSVL</sequence>
<evidence type="ECO:0000313" key="2">
    <source>
        <dbReference type="EMBL" id="KAK6756957.1"/>
    </source>
</evidence>
<gene>
    <name evidence="2" type="primary">Necator_chrV.g19822</name>
    <name evidence="2" type="ORF">RB195_015030</name>
</gene>
<organism evidence="2 3">
    <name type="scientific">Necator americanus</name>
    <name type="common">Human hookworm</name>
    <dbReference type="NCBI Taxonomy" id="51031"/>
    <lineage>
        <taxon>Eukaryota</taxon>
        <taxon>Metazoa</taxon>
        <taxon>Ecdysozoa</taxon>
        <taxon>Nematoda</taxon>
        <taxon>Chromadorea</taxon>
        <taxon>Rhabditida</taxon>
        <taxon>Rhabditina</taxon>
        <taxon>Rhabditomorpha</taxon>
        <taxon>Strongyloidea</taxon>
        <taxon>Ancylostomatidae</taxon>
        <taxon>Bunostominae</taxon>
        <taxon>Necator</taxon>
    </lineage>
</organism>
<feature type="region of interest" description="Disordered" evidence="1">
    <location>
        <begin position="32"/>
        <end position="93"/>
    </location>
</feature>